<evidence type="ECO:0000259" key="1">
    <source>
        <dbReference type="Pfam" id="PF12728"/>
    </source>
</evidence>
<dbReference type="OrthoDB" id="1003442at2"/>
<feature type="domain" description="Helix-turn-helix" evidence="1">
    <location>
        <begin position="68"/>
        <end position="116"/>
    </location>
</feature>
<dbReference type="Pfam" id="PF12728">
    <property type="entry name" value="HTH_17"/>
    <property type="match status" value="1"/>
</dbReference>
<keyword evidence="3" id="KW-1185">Reference proteome</keyword>
<evidence type="ECO:0000313" key="2">
    <source>
        <dbReference type="EMBL" id="SFS79151.1"/>
    </source>
</evidence>
<dbReference type="RefSeq" id="WP_090230190.1">
    <property type="nucleotide sequence ID" value="NZ_FOZP01000010.1"/>
</dbReference>
<dbReference type="InterPro" id="IPR010093">
    <property type="entry name" value="SinI_DNA-bd"/>
</dbReference>
<dbReference type="InterPro" id="IPR041657">
    <property type="entry name" value="HTH_17"/>
</dbReference>
<accession>A0A1I6SQF1</accession>
<name>A0A1I6SQF1_9FLAO</name>
<dbReference type="NCBIfam" id="TIGR01764">
    <property type="entry name" value="excise"/>
    <property type="match status" value="1"/>
</dbReference>
<dbReference type="EMBL" id="FOZP01000010">
    <property type="protein sequence ID" value="SFS79151.1"/>
    <property type="molecule type" value="Genomic_DNA"/>
</dbReference>
<dbReference type="AlphaFoldDB" id="A0A1I6SQF1"/>
<evidence type="ECO:0000313" key="3">
    <source>
        <dbReference type="Proteomes" id="UP000199312"/>
    </source>
</evidence>
<dbReference type="STRING" id="593133.SAMN04488006_0049"/>
<sequence length="194" mass="22618">MKILKKCEYCENEFTAQRVSTRYCSPDCNKTHYKLLSRIRVIKNTKKRAEKSKNNSNSYTIGISNKEFLSINEACELLGISRSTINRYIKTKKIEINKLNKKVIIKRKHIDIFLEQFQIVSIPDEVINFKNSFNINDYYFIGEVLNMYNTTGHSLNTILKKNNISKIKLGSHSYILKKDIIKIFGNPKNLQNNG</sequence>
<dbReference type="InterPro" id="IPR009061">
    <property type="entry name" value="DNA-bd_dom_put_sf"/>
</dbReference>
<dbReference type="SUPFAM" id="SSF46955">
    <property type="entry name" value="Putative DNA-binding domain"/>
    <property type="match status" value="1"/>
</dbReference>
<organism evidence="2 3">
    <name type="scientific">Lutibacter maritimus</name>
    <dbReference type="NCBI Taxonomy" id="593133"/>
    <lineage>
        <taxon>Bacteria</taxon>
        <taxon>Pseudomonadati</taxon>
        <taxon>Bacteroidota</taxon>
        <taxon>Flavobacteriia</taxon>
        <taxon>Flavobacteriales</taxon>
        <taxon>Flavobacteriaceae</taxon>
        <taxon>Lutibacter</taxon>
    </lineage>
</organism>
<proteinExistence type="predicted"/>
<dbReference type="GO" id="GO:0003677">
    <property type="term" value="F:DNA binding"/>
    <property type="evidence" value="ECO:0007669"/>
    <property type="project" value="InterPro"/>
</dbReference>
<protein>
    <submittedName>
        <fullName evidence="2">DNA binding domain-containing protein, excisionase family</fullName>
    </submittedName>
</protein>
<gene>
    <name evidence="2" type="ORF">SAMN04488006_0049</name>
</gene>
<reference evidence="3" key="1">
    <citation type="submission" date="2016-10" db="EMBL/GenBank/DDBJ databases">
        <authorList>
            <person name="Varghese N."/>
            <person name="Submissions S."/>
        </authorList>
    </citation>
    <scope>NUCLEOTIDE SEQUENCE [LARGE SCALE GENOMIC DNA]</scope>
    <source>
        <strain evidence="3">DSM 24450</strain>
    </source>
</reference>
<dbReference type="Proteomes" id="UP000199312">
    <property type="component" value="Unassembled WGS sequence"/>
</dbReference>